<dbReference type="PANTHER" id="PTHR33710">
    <property type="entry name" value="BNAC02G09200D PROTEIN"/>
    <property type="match status" value="1"/>
</dbReference>
<feature type="region of interest" description="Disordered" evidence="1">
    <location>
        <begin position="1"/>
        <end position="54"/>
    </location>
</feature>
<evidence type="ECO:0000313" key="3">
    <source>
        <dbReference type="Proteomes" id="UP000619265"/>
    </source>
</evidence>
<accession>A0A833XP09</accession>
<evidence type="ECO:0000256" key="1">
    <source>
        <dbReference type="SAM" id="MobiDB-lite"/>
    </source>
</evidence>
<feature type="compositionally biased region" description="Basic and acidic residues" evidence="1">
    <location>
        <begin position="40"/>
        <end position="54"/>
    </location>
</feature>
<dbReference type="Proteomes" id="UP000619265">
    <property type="component" value="Unassembled WGS sequence"/>
</dbReference>
<dbReference type="PANTHER" id="PTHR33710:SF71">
    <property type="entry name" value="ENDONUCLEASE_EXONUCLEASE_PHOSPHATASE DOMAIN-CONTAINING PROTEIN"/>
    <property type="match status" value="1"/>
</dbReference>
<name>A0A833XP09_JUGRE</name>
<protein>
    <submittedName>
        <fullName evidence="2">Uncharacterized protein</fullName>
    </submittedName>
</protein>
<dbReference type="InterPro" id="IPR036691">
    <property type="entry name" value="Endo/exonu/phosph_ase_sf"/>
</dbReference>
<proteinExistence type="predicted"/>
<dbReference type="Gene3D" id="3.60.10.10">
    <property type="entry name" value="Endonuclease/exonuclease/phosphatase"/>
    <property type="match status" value="1"/>
</dbReference>
<organism evidence="2 3">
    <name type="scientific">Juglans regia</name>
    <name type="common">English walnut</name>
    <dbReference type="NCBI Taxonomy" id="51240"/>
    <lineage>
        <taxon>Eukaryota</taxon>
        <taxon>Viridiplantae</taxon>
        <taxon>Streptophyta</taxon>
        <taxon>Embryophyta</taxon>
        <taxon>Tracheophyta</taxon>
        <taxon>Spermatophyta</taxon>
        <taxon>Magnoliopsida</taxon>
        <taxon>eudicotyledons</taxon>
        <taxon>Gunneridae</taxon>
        <taxon>Pentapetalae</taxon>
        <taxon>rosids</taxon>
        <taxon>fabids</taxon>
        <taxon>Fagales</taxon>
        <taxon>Juglandaceae</taxon>
        <taxon>Juglans</taxon>
    </lineage>
</organism>
<dbReference type="SUPFAM" id="SSF56219">
    <property type="entry name" value="DNase I-like"/>
    <property type="match status" value="1"/>
</dbReference>
<sequence>MQGGQGGNGVVPGHGSEHREGDDDMDQAHLPQEKMSSSPDMEKSGGKDRPERQMRAFRQLLDDCSLVDLGFEGPKFTWCNGRDAQHIISERIDRYLANQRWLD</sequence>
<comment type="caution">
    <text evidence="2">The sequence shown here is derived from an EMBL/GenBank/DDBJ whole genome shotgun (WGS) entry which is preliminary data.</text>
</comment>
<reference evidence="2" key="2">
    <citation type="submission" date="2020-03" db="EMBL/GenBank/DDBJ databases">
        <title>Walnut 2.0.</title>
        <authorList>
            <person name="Marrano A."/>
            <person name="Britton M."/>
            <person name="Zimin A.V."/>
            <person name="Zaini P.A."/>
            <person name="Workman R."/>
            <person name="Puiu D."/>
            <person name="Bianco L."/>
            <person name="Allen B.J."/>
            <person name="Troggio M."/>
            <person name="Leslie C.A."/>
            <person name="Timp W."/>
            <person name="Dendekar A."/>
            <person name="Salzberg S.L."/>
            <person name="Neale D.B."/>
        </authorList>
    </citation>
    <scope>NUCLEOTIDE SEQUENCE</scope>
    <source>
        <tissue evidence="2">Leaves</tissue>
    </source>
</reference>
<dbReference type="EMBL" id="LIHL02000006">
    <property type="protein sequence ID" value="KAF5468556.1"/>
    <property type="molecule type" value="Genomic_DNA"/>
</dbReference>
<gene>
    <name evidence="2" type="ORF">F2P56_012699</name>
</gene>
<dbReference type="AlphaFoldDB" id="A0A833XP09"/>
<feature type="compositionally biased region" description="Gly residues" evidence="1">
    <location>
        <begin position="1"/>
        <end position="12"/>
    </location>
</feature>
<evidence type="ECO:0000313" key="2">
    <source>
        <dbReference type="EMBL" id="KAF5468556.1"/>
    </source>
</evidence>
<reference evidence="2" key="1">
    <citation type="submission" date="2015-10" db="EMBL/GenBank/DDBJ databases">
        <authorList>
            <person name="Martinez-Garcia P.J."/>
            <person name="Crepeau M.W."/>
            <person name="Puiu D."/>
            <person name="Gonzalez-Ibeas D."/>
            <person name="Whalen J."/>
            <person name="Stevens K."/>
            <person name="Paul R."/>
            <person name="Butterfield T."/>
            <person name="Britton M."/>
            <person name="Reagan R."/>
            <person name="Chakraborty S."/>
            <person name="Walawage S.L."/>
            <person name="Vasquez-Gross H.A."/>
            <person name="Cardeno C."/>
            <person name="Famula R."/>
            <person name="Pratt K."/>
            <person name="Kuruganti S."/>
            <person name="Aradhya M.K."/>
            <person name="Leslie C.A."/>
            <person name="Dandekar A.M."/>
            <person name="Salzberg S.L."/>
            <person name="Wegrzyn J.L."/>
            <person name="Langley C.H."/>
            <person name="Neale D.B."/>
        </authorList>
    </citation>
    <scope>NUCLEOTIDE SEQUENCE</scope>
    <source>
        <tissue evidence="2">Leaves</tissue>
    </source>
</reference>
<dbReference type="Gramene" id="Jr06_09700_p1">
    <property type="protein sequence ID" value="cds.Jr06_09700_p1"/>
    <property type="gene ID" value="Jr06_09700"/>
</dbReference>